<dbReference type="GO" id="GO:0003700">
    <property type="term" value="F:DNA-binding transcription factor activity"/>
    <property type="evidence" value="ECO:0007669"/>
    <property type="project" value="InterPro"/>
</dbReference>
<dbReference type="SMART" id="SM00418">
    <property type="entry name" value="HTH_ARSR"/>
    <property type="match status" value="1"/>
</dbReference>
<accession>A0A6J6GPK7</accession>
<dbReference type="PANTHER" id="PTHR43132">
    <property type="entry name" value="ARSENICAL RESISTANCE OPERON REPRESSOR ARSR-RELATED"/>
    <property type="match status" value="1"/>
</dbReference>
<gene>
    <name evidence="5" type="ORF">UFOPK1493_04476</name>
</gene>
<dbReference type="NCBIfam" id="NF033788">
    <property type="entry name" value="HTH_metalloreg"/>
    <property type="match status" value="1"/>
</dbReference>
<protein>
    <submittedName>
        <fullName evidence="5">Unannotated protein</fullName>
    </submittedName>
</protein>
<dbReference type="EMBL" id="CAEZSR010000361">
    <property type="protein sequence ID" value="CAB4603271.1"/>
    <property type="molecule type" value="Genomic_DNA"/>
</dbReference>
<dbReference type="CDD" id="cd00090">
    <property type="entry name" value="HTH_ARSR"/>
    <property type="match status" value="1"/>
</dbReference>
<dbReference type="PROSITE" id="PS50987">
    <property type="entry name" value="HTH_ARSR_2"/>
    <property type="match status" value="1"/>
</dbReference>
<organism evidence="5">
    <name type="scientific">freshwater metagenome</name>
    <dbReference type="NCBI Taxonomy" id="449393"/>
    <lineage>
        <taxon>unclassified sequences</taxon>
        <taxon>metagenomes</taxon>
        <taxon>ecological metagenomes</taxon>
    </lineage>
</organism>
<dbReference type="InterPro" id="IPR036388">
    <property type="entry name" value="WH-like_DNA-bd_sf"/>
</dbReference>
<evidence type="ECO:0000256" key="1">
    <source>
        <dbReference type="ARBA" id="ARBA00023015"/>
    </source>
</evidence>
<reference evidence="5" key="1">
    <citation type="submission" date="2020-05" db="EMBL/GenBank/DDBJ databases">
        <authorList>
            <person name="Chiriac C."/>
            <person name="Salcher M."/>
            <person name="Ghai R."/>
            <person name="Kavagutti S V."/>
        </authorList>
    </citation>
    <scope>NUCLEOTIDE SEQUENCE</scope>
</reference>
<keyword evidence="3" id="KW-0804">Transcription</keyword>
<evidence type="ECO:0000313" key="5">
    <source>
        <dbReference type="EMBL" id="CAB4603271.1"/>
    </source>
</evidence>
<dbReference type="InterPro" id="IPR051011">
    <property type="entry name" value="Metal_resp_trans_reg"/>
</dbReference>
<sequence length="100" mass="11150">MASFDQPSVARGAELLKVLGSPVRLGVILALHEHRELCVHELVDALEVSQPLMSQHLRVLRSANLIVGRRDGKEMRYSIADDHVIHIVHDAIHHAEEAQP</sequence>
<evidence type="ECO:0000256" key="2">
    <source>
        <dbReference type="ARBA" id="ARBA00023125"/>
    </source>
</evidence>
<keyword evidence="1" id="KW-0805">Transcription regulation</keyword>
<name>A0A6J6GPK7_9ZZZZ</name>
<dbReference type="InterPro" id="IPR011991">
    <property type="entry name" value="ArsR-like_HTH"/>
</dbReference>
<dbReference type="Pfam" id="PF01022">
    <property type="entry name" value="HTH_5"/>
    <property type="match status" value="1"/>
</dbReference>
<dbReference type="Gene3D" id="1.10.10.10">
    <property type="entry name" value="Winged helix-like DNA-binding domain superfamily/Winged helix DNA-binding domain"/>
    <property type="match status" value="1"/>
</dbReference>
<proteinExistence type="predicted"/>
<dbReference type="InterPro" id="IPR001845">
    <property type="entry name" value="HTH_ArsR_DNA-bd_dom"/>
</dbReference>
<evidence type="ECO:0000259" key="4">
    <source>
        <dbReference type="PROSITE" id="PS50987"/>
    </source>
</evidence>
<dbReference type="PRINTS" id="PR00778">
    <property type="entry name" value="HTHARSR"/>
</dbReference>
<dbReference type="AlphaFoldDB" id="A0A6J6GPK7"/>
<dbReference type="PANTHER" id="PTHR43132:SF6">
    <property type="entry name" value="HTH-TYPE TRANSCRIPTIONAL REPRESSOR CZRA"/>
    <property type="match status" value="1"/>
</dbReference>
<dbReference type="SUPFAM" id="SSF46785">
    <property type="entry name" value="Winged helix' DNA-binding domain"/>
    <property type="match status" value="1"/>
</dbReference>
<dbReference type="InterPro" id="IPR036390">
    <property type="entry name" value="WH_DNA-bd_sf"/>
</dbReference>
<feature type="domain" description="HTH arsR-type" evidence="4">
    <location>
        <begin position="4"/>
        <end position="99"/>
    </location>
</feature>
<keyword evidence="2" id="KW-0238">DNA-binding</keyword>
<evidence type="ECO:0000256" key="3">
    <source>
        <dbReference type="ARBA" id="ARBA00023163"/>
    </source>
</evidence>
<dbReference type="GO" id="GO:0003677">
    <property type="term" value="F:DNA binding"/>
    <property type="evidence" value="ECO:0007669"/>
    <property type="project" value="UniProtKB-KW"/>
</dbReference>